<keyword evidence="7" id="KW-1185">Reference proteome</keyword>
<dbReference type="Gene3D" id="1.10.357.10">
    <property type="entry name" value="Tetracycline Repressor, domain 2"/>
    <property type="match status" value="1"/>
</dbReference>
<dbReference type="InterPro" id="IPR009057">
    <property type="entry name" value="Homeodomain-like_sf"/>
</dbReference>
<dbReference type="RefSeq" id="WP_261501621.1">
    <property type="nucleotide sequence ID" value="NZ_JAODYH010000008.1"/>
</dbReference>
<comment type="caution">
    <text evidence="6">The sequence shown here is derived from an EMBL/GenBank/DDBJ whole genome shotgun (WGS) entry which is preliminary data.</text>
</comment>
<evidence type="ECO:0000256" key="1">
    <source>
        <dbReference type="ARBA" id="ARBA00023015"/>
    </source>
</evidence>
<evidence type="ECO:0000313" key="6">
    <source>
        <dbReference type="EMBL" id="MCT9812373.1"/>
    </source>
</evidence>
<evidence type="ECO:0000259" key="5">
    <source>
        <dbReference type="PROSITE" id="PS50977"/>
    </source>
</evidence>
<dbReference type="InterPro" id="IPR001647">
    <property type="entry name" value="HTH_TetR"/>
</dbReference>
<keyword evidence="3" id="KW-0804">Transcription</keyword>
<protein>
    <submittedName>
        <fullName evidence="6">TetR/AcrR family transcriptional regulator</fullName>
    </submittedName>
</protein>
<dbReference type="InterPro" id="IPR036271">
    <property type="entry name" value="Tet_transcr_reg_TetR-rel_C_sf"/>
</dbReference>
<organism evidence="6 7">
    <name type="scientific">Acidovorax bellezanensis</name>
    <dbReference type="NCBI Taxonomy" id="2976702"/>
    <lineage>
        <taxon>Bacteria</taxon>
        <taxon>Pseudomonadati</taxon>
        <taxon>Pseudomonadota</taxon>
        <taxon>Betaproteobacteria</taxon>
        <taxon>Burkholderiales</taxon>
        <taxon>Comamonadaceae</taxon>
        <taxon>Acidovorax</taxon>
    </lineage>
</organism>
<name>A0ABT2PQ55_9BURK</name>
<dbReference type="PANTHER" id="PTHR30055:SF234">
    <property type="entry name" value="HTH-TYPE TRANSCRIPTIONAL REGULATOR BETI"/>
    <property type="match status" value="1"/>
</dbReference>
<dbReference type="Pfam" id="PF00440">
    <property type="entry name" value="TetR_N"/>
    <property type="match status" value="1"/>
</dbReference>
<evidence type="ECO:0000256" key="3">
    <source>
        <dbReference type="ARBA" id="ARBA00023163"/>
    </source>
</evidence>
<dbReference type="InterPro" id="IPR050109">
    <property type="entry name" value="HTH-type_TetR-like_transc_reg"/>
</dbReference>
<dbReference type="EMBL" id="JAODYH010000008">
    <property type="protein sequence ID" value="MCT9812373.1"/>
    <property type="molecule type" value="Genomic_DNA"/>
</dbReference>
<evidence type="ECO:0000256" key="2">
    <source>
        <dbReference type="ARBA" id="ARBA00023125"/>
    </source>
</evidence>
<keyword evidence="1" id="KW-0805">Transcription regulation</keyword>
<feature type="domain" description="HTH tetR-type" evidence="5">
    <location>
        <begin position="15"/>
        <end position="75"/>
    </location>
</feature>
<accession>A0ABT2PQ55</accession>
<dbReference type="Proteomes" id="UP001525968">
    <property type="component" value="Unassembled WGS sequence"/>
</dbReference>
<evidence type="ECO:0000313" key="7">
    <source>
        <dbReference type="Proteomes" id="UP001525968"/>
    </source>
</evidence>
<dbReference type="SUPFAM" id="SSF48498">
    <property type="entry name" value="Tetracyclin repressor-like, C-terminal domain"/>
    <property type="match status" value="1"/>
</dbReference>
<dbReference type="PANTHER" id="PTHR30055">
    <property type="entry name" value="HTH-TYPE TRANSCRIPTIONAL REGULATOR RUTR"/>
    <property type="match status" value="1"/>
</dbReference>
<sequence>MTARKPGRPANKQPVVSPEDITRHALALLDQEGASGLSLRKIAAAMGVTPMALYRYVDGRSALVANLLDSILAPVQLPPEGESPLAALTEFLEAYGAAVTRHPHVFISFFSQQEARSAEAQRITAQLANLLEQTGLSPQEAQMTRDILVDHAHGHAISIALARAGADPTADYRGTIRFLLGRLIRG</sequence>
<feature type="DNA-binding region" description="H-T-H motif" evidence="4">
    <location>
        <begin position="38"/>
        <end position="57"/>
    </location>
</feature>
<proteinExistence type="predicted"/>
<keyword evidence="2 4" id="KW-0238">DNA-binding</keyword>
<evidence type="ECO:0000256" key="4">
    <source>
        <dbReference type="PROSITE-ProRule" id="PRU00335"/>
    </source>
</evidence>
<dbReference type="SUPFAM" id="SSF46689">
    <property type="entry name" value="Homeodomain-like"/>
    <property type="match status" value="1"/>
</dbReference>
<reference evidence="6 7" key="1">
    <citation type="submission" date="2022-09" db="EMBL/GenBank/DDBJ databases">
        <title>Draft genome of isolate Be4.</title>
        <authorList>
            <person name="Sanchez-Castro I."/>
            <person name="Martinez-Rodriguez P."/>
            <person name="Descostes M."/>
            <person name="Merroun M."/>
        </authorList>
    </citation>
    <scope>NUCLEOTIDE SEQUENCE [LARGE SCALE GENOMIC DNA]</scope>
    <source>
        <strain evidence="6 7">Be4</strain>
    </source>
</reference>
<gene>
    <name evidence="6" type="ORF">N0K08_17155</name>
</gene>
<dbReference type="PROSITE" id="PS50977">
    <property type="entry name" value="HTH_TETR_2"/>
    <property type="match status" value="1"/>
</dbReference>